<dbReference type="InterPro" id="IPR050570">
    <property type="entry name" value="Cell_wall_metabolism_enzyme"/>
</dbReference>
<feature type="domain" description="M23ase beta-sheet core" evidence="2">
    <location>
        <begin position="177"/>
        <end position="272"/>
    </location>
</feature>
<dbReference type="STRING" id="349064.SAMN05660429_02027"/>
<dbReference type="InterPro" id="IPR011055">
    <property type="entry name" value="Dup_hybrid_motif"/>
</dbReference>
<keyword evidence="4" id="KW-1185">Reference proteome</keyword>
<evidence type="ECO:0000259" key="2">
    <source>
        <dbReference type="Pfam" id="PF01551"/>
    </source>
</evidence>
<dbReference type="Pfam" id="PF01551">
    <property type="entry name" value="Peptidase_M23"/>
    <property type="match status" value="1"/>
</dbReference>
<evidence type="ECO:0000313" key="4">
    <source>
        <dbReference type="Proteomes" id="UP000199308"/>
    </source>
</evidence>
<feature type="signal peptide" evidence="1">
    <location>
        <begin position="1"/>
        <end position="31"/>
    </location>
</feature>
<dbReference type="PANTHER" id="PTHR21666">
    <property type="entry name" value="PEPTIDASE-RELATED"/>
    <property type="match status" value="1"/>
</dbReference>
<accession>A0A1I0F1E5</accession>
<dbReference type="OrthoDB" id="9805070at2"/>
<proteinExistence type="predicted"/>
<reference evidence="3 4" key="1">
    <citation type="submission" date="2016-10" db="EMBL/GenBank/DDBJ databases">
        <authorList>
            <person name="de Groot N.N."/>
        </authorList>
    </citation>
    <scope>NUCLEOTIDE SEQUENCE [LARGE SCALE GENOMIC DNA]</scope>
    <source>
        <strain evidence="3 4">DSM 19706</strain>
    </source>
</reference>
<gene>
    <name evidence="3" type="ORF">SAMN05660429_02027</name>
</gene>
<dbReference type="SUPFAM" id="SSF51261">
    <property type="entry name" value="Duplicated hybrid motif"/>
    <property type="match status" value="1"/>
</dbReference>
<evidence type="ECO:0000313" key="3">
    <source>
        <dbReference type="EMBL" id="SET51824.1"/>
    </source>
</evidence>
<sequence>MKVLPKVLSPLFKSFLTLLACLPLLSSGNEANMFTLSGEIKQGGYVLGKVQPGARVMLDGKPLQVSPTGDFAFGIGRDETEAKQLTIEENGKKIDRFLPVQTREYKLQKINGISPRLMNPSEQDLERIALDSKQVKAARSGLSDYSYFARGFIKPTKGRITGVYGSQRIYNDKPGNPHFGIDYANKTGTPVLAPAAGKVVLWVPDMFFSGGTMIIDHGHGIFSTFIHLSDAYVSVGTDVKQGEKVAAIGSTGRSTGPHLDWRVNWFDVRIDPQLVLDTPAIP</sequence>
<dbReference type="Proteomes" id="UP000199308">
    <property type="component" value="Unassembled WGS sequence"/>
</dbReference>
<name>A0A1I0F1E5_THASX</name>
<dbReference type="RefSeq" id="WP_093329756.1">
    <property type="nucleotide sequence ID" value="NZ_AP027363.1"/>
</dbReference>
<dbReference type="InterPro" id="IPR016047">
    <property type="entry name" value="M23ase_b-sheet_dom"/>
</dbReference>
<keyword evidence="1" id="KW-0732">Signal</keyword>
<protein>
    <submittedName>
        <fullName evidence="3">Murein DD-endopeptidase MepM and murein hydrolase activator NlpD, contain LysM domain</fullName>
    </submittedName>
</protein>
<dbReference type="EMBL" id="FOHK01000008">
    <property type="protein sequence ID" value="SET51824.1"/>
    <property type="molecule type" value="Genomic_DNA"/>
</dbReference>
<dbReference type="PANTHER" id="PTHR21666:SF285">
    <property type="entry name" value="M23 FAMILY METALLOPEPTIDASE"/>
    <property type="match status" value="1"/>
</dbReference>
<dbReference type="GO" id="GO:0004222">
    <property type="term" value="F:metalloendopeptidase activity"/>
    <property type="evidence" value="ECO:0007669"/>
    <property type="project" value="TreeGrafter"/>
</dbReference>
<organism evidence="3 4">
    <name type="scientific">Thalassotalea agarivorans</name>
    <name type="common">Thalassomonas agarivorans</name>
    <dbReference type="NCBI Taxonomy" id="349064"/>
    <lineage>
        <taxon>Bacteria</taxon>
        <taxon>Pseudomonadati</taxon>
        <taxon>Pseudomonadota</taxon>
        <taxon>Gammaproteobacteria</taxon>
        <taxon>Alteromonadales</taxon>
        <taxon>Colwelliaceae</taxon>
        <taxon>Thalassotalea</taxon>
    </lineage>
</organism>
<evidence type="ECO:0000256" key="1">
    <source>
        <dbReference type="SAM" id="SignalP"/>
    </source>
</evidence>
<dbReference type="CDD" id="cd12797">
    <property type="entry name" value="M23_peptidase"/>
    <property type="match status" value="1"/>
</dbReference>
<keyword evidence="3" id="KW-0378">Hydrolase</keyword>
<feature type="chain" id="PRO_5011617551" evidence="1">
    <location>
        <begin position="32"/>
        <end position="282"/>
    </location>
</feature>
<dbReference type="FunFam" id="2.70.70.10:FF:000019">
    <property type="entry name" value="M23 family peptidase"/>
    <property type="match status" value="1"/>
</dbReference>
<dbReference type="AlphaFoldDB" id="A0A1I0F1E5"/>
<dbReference type="Gene3D" id="2.70.70.10">
    <property type="entry name" value="Glucose Permease (Domain IIA)"/>
    <property type="match status" value="1"/>
</dbReference>